<feature type="region of interest" description="Disordered" evidence="1">
    <location>
        <begin position="78"/>
        <end position="144"/>
    </location>
</feature>
<dbReference type="EMBL" id="GAKP01001086">
    <property type="protein sequence ID" value="JAC57866.1"/>
    <property type="molecule type" value="Transcribed_RNA"/>
</dbReference>
<dbReference type="AlphaFoldDB" id="A0A034WQL0"/>
<feature type="compositionally biased region" description="Acidic residues" evidence="1">
    <location>
        <begin position="97"/>
        <end position="111"/>
    </location>
</feature>
<name>A0A034WQL0_BACDO</name>
<sequence>MDVWGVFVGDSTMSYGGSVRGTYYRDYEQFPYGSLEHGSSPPSKDSYSKVQEKCRQVKSVKAQKKECPFCKEQKKRPLTNYMRKRESRKHHDSICEEHEEENEEEAEEEEQLQAVTIKEAANSPLPQCASTQKSNIDSLNQNAK</sequence>
<dbReference type="GeneID" id="105224070"/>
<organism evidence="2">
    <name type="scientific">Bactrocera dorsalis</name>
    <name type="common">Oriental fruit fly</name>
    <name type="synonym">Dacus dorsalis</name>
    <dbReference type="NCBI Taxonomy" id="27457"/>
    <lineage>
        <taxon>Eukaryota</taxon>
        <taxon>Metazoa</taxon>
        <taxon>Ecdysozoa</taxon>
        <taxon>Arthropoda</taxon>
        <taxon>Hexapoda</taxon>
        <taxon>Insecta</taxon>
        <taxon>Pterygota</taxon>
        <taxon>Neoptera</taxon>
        <taxon>Endopterygota</taxon>
        <taxon>Diptera</taxon>
        <taxon>Brachycera</taxon>
        <taxon>Muscomorpha</taxon>
        <taxon>Tephritoidea</taxon>
        <taxon>Tephritidae</taxon>
        <taxon>Bactrocera</taxon>
        <taxon>Bactrocera</taxon>
    </lineage>
</organism>
<dbReference type="RefSeq" id="XP_011200344.2">
    <property type="nucleotide sequence ID" value="XM_011202042.4"/>
</dbReference>
<reference evidence="2" key="1">
    <citation type="journal article" date="2014" name="BMC Genomics">
        <title>Characterizing the developmental transcriptome of the oriental fruit fly, Bactrocera dorsalis (Diptera: Tephritidae) through comparative genomic analysis with Drosophila melanogaster utilizing modENCODE datasets.</title>
        <authorList>
            <person name="Geib S.M."/>
            <person name="Calla B."/>
            <person name="Hall B."/>
            <person name="Hou S."/>
            <person name="Manoukis N.C."/>
        </authorList>
    </citation>
    <scope>NUCLEOTIDE SEQUENCE</scope>
    <source>
        <strain evidence="2">Punador</strain>
    </source>
</reference>
<accession>A0A034WQL0</accession>
<proteinExistence type="predicted"/>
<protein>
    <submittedName>
        <fullName evidence="2">Uncharacterized protein</fullName>
    </submittedName>
</protein>
<dbReference type="KEGG" id="bdr:105224070"/>
<dbReference type="OrthoDB" id="8190439at2759"/>
<feature type="region of interest" description="Disordered" evidence="1">
    <location>
        <begin position="31"/>
        <end position="51"/>
    </location>
</feature>
<feature type="compositionally biased region" description="Polar residues" evidence="1">
    <location>
        <begin position="124"/>
        <end position="144"/>
    </location>
</feature>
<evidence type="ECO:0000256" key="1">
    <source>
        <dbReference type="SAM" id="MobiDB-lite"/>
    </source>
</evidence>
<evidence type="ECO:0000313" key="2">
    <source>
        <dbReference type="EMBL" id="JAC57866.1"/>
    </source>
</evidence>